<dbReference type="InterPro" id="IPR000719">
    <property type="entry name" value="Prot_kinase_dom"/>
</dbReference>
<dbReference type="InterPro" id="IPR056002">
    <property type="entry name" value="DUF7580"/>
</dbReference>
<evidence type="ECO:0000259" key="1">
    <source>
        <dbReference type="PROSITE" id="PS50011"/>
    </source>
</evidence>
<dbReference type="SUPFAM" id="SSF56112">
    <property type="entry name" value="Protein kinase-like (PK-like)"/>
    <property type="match status" value="2"/>
</dbReference>
<dbReference type="InterPro" id="IPR011009">
    <property type="entry name" value="Kinase-like_dom_sf"/>
</dbReference>
<dbReference type="SMART" id="SM00220">
    <property type="entry name" value="S_TKc"/>
    <property type="match status" value="1"/>
</dbReference>
<keyword evidence="3" id="KW-1185">Reference proteome</keyword>
<evidence type="ECO:0000313" key="2">
    <source>
        <dbReference type="EMBL" id="KAL1612047.1"/>
    </source>
</evidence>
<accession>A0ABR3S5U0</accession>
<feature type="domain" description="Protein kinase" evidence="1">
    <location>
        <begin position="27"/>
        <end position="337"/>
    </location>
</feature>
<reference evidence="2 3" key="1">
    <citation type="submission" date="2024-02" db="EMBL/GenBank/DDBJ databases">
        <title>De novo assembly and annotation of 12 fungi associated with fruit tree decline syndrome in Ontario, Canada.</title>
        <authorList>
            <person name="Sulman M."/>
            <person name="Ellouze W."/>
            <person name="Ilyukhin E."/>
        </authorList>
    </citation>
    <scope>NUCLEOTIDE SEQUENCE [LARGE SCALE GENOMIC DNA]</scope>
    <source>
        <strain evidence="2 3">M42-189</strain>
    </source>
</reference>
<feature type="domain" description="Protein kinase" evidence="1">
    <location>
        <begin position="469"/>
        <end position="799"/>
    </location>
</feature>
<dbReference type="Pfam" id="PF00069">
    <property type="entry name" value="Pkinase"/>
    <property type="match status" value="1"/>
</dbReference>
<dbReference type="PANTHER" id="PTHR37542">
    <property type="entry name" value="HELO DOMAIN-CONTAINING PROTEIN-RELATED"/>
    <property type="match status" value="1"/>
</dbReference>
<organism evidence="2 3">
    <name type="scientific">Paraconiothyrium brasiliense</name>
    <dbReference type="NCBI Taxonomy" id="300254"/>
    <lineage>
        <taxon>Eukaryota</taxon>
        <taxon>Fungi</taxon>
        <taxon>Dikarya</taxon>
        <taxon>Ascomycota</taxon>
        <taxon>Pezizomycotina</taxon>
        <taxon>Dothideomycetes</taxon>
        <taxon>Pleosporomycetidae</taxon>
        <taxon>Pleosporales</taxon>
        <taxon>Massarineae</taxon>
        <taxon>Didymosphaeriaceae</taxon>
        <taxon>Paraconiothyrium</taxon>
    </lineage>
</organism>
<comment type="caution">
    <text evidence="2">The sequence shown here is derived from an EMBL/GenBank/DDBJ whole genome shotgun (WGS) entry which is preliminary data.</text>
</comment>
<dbReference type="Gene3D" id="1.10.510.10">
    <property type="entry name" value="Transferase(Phosphotransferase) domain 1"/>
    <property type="match status" value="2"/>
</dbReference>
<protein>
    <recommendedName>
        <fullName evidence="1">Protein kinase domain-containing protein</fullName>
    </recommendedName>
</protein>
<dbReference type="Pfam" id="PF24476">
    <property type="entry name" value="DUF7580"/>
    <property type="match status" value="1"/>
</dbReference>
<dbReference type="EMBL" id="JAKJXO020000001">
    <property type="protein sequence ID" value="KAL1612047.1"/>
    <property type="molecule type" value="Genomic_DNA"/>
</dbReference>
<dbReference type="Proteomes" id="UP001521785">
    <property type="component" value="Unassembled WGS sequence"/>
</dbReference>
<name>A0ABR3S5U0_9PLEO</name>
<proteinExistence type="predicted"/>
<dbReference type="CDD" id="cd00180">
    <property type="entry name" value="PKc"/>
    <property type="match status" value="1"/>
</dbReference>
<dbReference type="PROSITE" id="PS50011">
    <property type="entry name" value="PROTEIN_KINASE_DOM"/>
    <property type="match status" value="2"/>
</dbReference>
<gene>
    <name evidence="2" type="ORF">SLS60_000270</name>
</gene>
<evidence type="ECO:0000313" key="3">
    <source>
        <dbReference type="Proteomes" id="UP001521785"/>
    </source>
</evidence>
<dbReference type="PANTHER" id="PTHR37542:SF3">
    <property type="entry name" value="PRION-INHIBITION AND PROPAGATION HELO DOMAIN-CONTAINING PROTEIN"/>
    <property type="match status" value="1"/>
</dbReference>
<sequence length="827" mass="94536">METLRDAIETLRFRNANIERRNFVSELELMELMDEESIRRCLRDLGTPRQHQEELLKNIFVRKEIIKSAEVDSDTFVRELRNLSLLAHLNHQNLVELFCAYEYRGNFNFIFARADDGTLAHLLLGKTQLPIFTGSVDTMLFAMADLASAIHSVHNFTVEILDLELSGCHHDLAPRNILIRGCTFLLSDFGLSSFRSAEETSLTSFKEVRGSYVAPECQRLQNGRLETQKITKASDIWSFACILAEALTFSVLGVDGVQSFREQRKHDITEDLTWYRFFRGHDAPSPEVKSWLQSLSTNPNPSMNLTVELVQDMLSTEPKRRPVAEQVLMRLRCNALLSSAVTLLADYDAAVKTLTQFDLRIEEIRFRSWKITLQNVARAMSEQKGTPVKDKYFDLDFDLLRQSLAQIGLYLLELVARTNDTRNRTIILLRGQNTKLIDGLSEAVQLQINALVEQTIFEEINLDVPGAADLSAEAVGDNDIGMLISVKHLLSLEHRGLLTKYQDILLQHDQVKVLRELDYHSIAEFRPLNKKVLVEWLLYNEPWVDEVIGKELRDRMGAIARLLHAHDASRLPGTLRCRGFFPQASRRGFGFIYELEDDQARTLNPMTLNQLYDPTVESNKSYKPLLEYRVQLAYKLAQCVHRLHSVSWLHRNLVPSNVIFLSDGVASKSALVRNPFLLGFSASRQNHSNTTTIGPTALLDYHHPEYVKDKKRYREEFDYYSLGILLLEIGHWNSLPRITASRSFSGLTPEMFRQQILIKMVSPIARTMGSRYEQVVRVCLESCFSLAASQNDLRGKSVVDSFKQKVVDPLKEILDALTVYTGYQMQG</sequence>